<name>A0A848BVW7_9FIRM</name>
<feature type="domain" description="LarA-like N-terminal" evidence="1">
    <location>
        <begin position="8"/>
        <end position="203"/>
    </location>
</feature>
<evidence type="ECO:0000259" key="2">
    <source>
        <dbReference type="Pfam" id="PF21113"/>
    </source>
</evidence>
<dbReference type="EMBL" id="JABAFG010000010">
    <property type="protein sequence ID" value="NME28394.1"/>
    <property type="molecule type" value="Genomic_DNA"/>
</dbReference>
<sequence>MKTYVLPYGKGNQKADIPEDHVLYDLHGPHAEAVEDEEQAVREALRHPIDCQPLDDIIQPSDTVCIVVSDITRLVHTDRMLPVLVQELNRIGVQDHQITVLVSQGTHRAHTEQENEIVCGSDMVRRLHIVQHDCHDASALTCVGRTSFGNDVYINSLAAKADKLILTGAVSFHPMAGFGGGRKAVLPGIAGFDTIMRNHSLALSEVPGGGCHPGCHAGALEGNPFHEDMKEACAMVRPDFLINTVFTPDGDLYEVVAGHWNTAWEKGCRDLLRIGSVPIQKLADVTIASAGGYPKDLNLYQSVKAHMNAVLATRPGGILIFTLECPDIQEPAIFTDWFFRNDLDVCECELRNQFLMPGFVAFKARCIIQSMKAVYVVTRKENFDVIRRSGQIPAATLEEAWQMARTVLEEEGCRDYGVTIMSHAAATLPVLCNIDT</sequence>
<comment type="caution">
    <text evidence="3">The sequence shown here is derived from an EMBL/GenBank/DDBJ whole genome shotgun (WGS) entry which is preliminary data.</text>
</comment>
<organism evidence="3 4">
    <name type="scientific">Megasphaera hexanoica</name>
    <dbReference type="NCBI Taxonomy" id="1675036"/>
    <lineage>
        <taxon>Bacteria</taxon>
        <taxon>Bacillati</taxon>
        <taxon>Bacillota</taxon>
        <taxon>Negativicutes</taxon>
        <taxon>Veillonellales</taxon>
        <taxon>Veillonellaceae</taxon>
        <taxon>Megasphaera</taxon>
    </lineage>
</organism>
<dbReference type="Gene3D" id="3.40.50.11440">
    <property type="match status" value="1"/>
</dbReference>
<evidence type="ECO:0000313" key="4">
    <source>
        <dbReference type="Proteomes" id="UP000591071"/>
    </source>
</evidence>
<proteinExistence type="predicted"/>
<dbReference type="Pfam" id="PF09861">
    <property type="entry name" value="Lar_N"/>
    <property type="match status" value="1"/>
</dbReference>
<dbReference type="PANTHER" id="PTHR33171:SF17">
    <property type="entry name" value="LARA-LIKE N-TERMINAL DOMAIN-CONTAINING PROTEIN"/>
    <property type="match status" value="1"/>
</dbReference>
<dbReference type="RefSeq" id="WP_170087611.1">
    <property type="nucleotide sequence ID" value="NZ_JABAFG010000010.1"/>
</dbReference>
<accession>A0A848BVW7</accession>
<dbReference type="AlphaFoldDB" id="A0A848BVW7"/>
<dbReference type="InterPro" id="IPR047926">
    <property type="entry name" value="Ni_dep_LarA"/>
</dbReference>
<dbReference type="InterPro" id="IPR018657">
    <property type="entry name" value="LarA-like_N"/>
</dbReference>
<dbReference type="InterPro" id="IPR048520">
    <property type="entry name" value="LarA_C"/>
</dbReference>
<dbReference type="GO" id="GO:0050043">
    <property type="term" value="F:lactate racemase activity"/>
    <property type="evidence" value="ECO:0007669"/>
    <property type="project" value="InterPro"/>
</dbReference>
<feature type="domain" description="Lactate racemase C-terminal" evidence="2">
    <location>
        <begin position="281"/>
        <end position="411"/>
    </location>
</feature>
<gene>
    <name evidence="3" type="primary">larA</name>
    <name evidence="3" type="ORF">HF872_07125</name>
</gene>
<dbReference type="Pfam" id="PF21113">
    <property type="entry name" value="LarA_C"/>
    <property type="match status" value="1"/>
</dbReference>
<dbReference type="InterPro" id="IPR043166">
    <property type="entry name" value="LarA-like_C"/>
</dbReference>
<dbReference type="NCBIfam" id="NF033504">
    <property type="entry name" value="Ni_dep_LarA"/>
    <property type="match status" value="1"/>
</dbReference>
<dbReference type="InterPro" id="IPR048068">
    <property type="entry name" value="LarA-like"/>
</dbReference>
<evidence type="ECO:0000313" key="3">
    <source>
        <dbReference type="EMBL" id="NME28394.1"/>
    </source>
</evidence>
<dbReference type="PANTHER" id="PTHR33171">
    <property type="entry name" value="LAR_N DOMAIN-CONTAINING PROTEIN"/>
    <property type="match status" value="1"/>
</dbReference>
<dbReference type="Gene3D" id="3.90.226.30">
    <property type="match status" value="1"/>
</dbReference>
<evidence type="ECO:0000259" key="1">
    <source>
        <dbReference type="Pfam" id="PF09861"/>
    </source>
</evidence>
<dbReference type="Proteomes" id="UP000591071">
    <property type="component" value="Unassembled WGS sequence"/>
</dbReference>
<protein>
    <submittedName>
        <fullName evidence="3">Nickel-dependent lactate racemase</fullName>
    </submittedName>
</protein>
<reference evidence="3 4" key="1">
    <citation type="submission" date="2020-04" db="EMBL/GenBank/DDBJ databases">
        <authorList>
            <person name="Hitch T.C.A."/>
            <person name="Wylensek D."/>
            <person name="Clavel T."/>
        </authorList>
    </citation>
    <scope>NUCLEOTIDE SEQUENCE [LARGE SCALE GENOMIC DNA]</scope>
    <source>
        <strain evidence="3 4">Oil-RF-744-FAT-WT-6-1</strain>
    </source>
</reference>